<dbReference type="AlphaFoldDB" id="A0A412PIU8"/>
<name>A0A412PIU8_9FIRM</name>
<dbReference type="EMBL" id="QRWX01000001">
    <property type="protein sequence ID" value="RGT58068.1"/>
    <property type="molecule type" value="Genomic_DNA"/>
</dbReference>
<dbReference type="NCBIfam" id="NF033547">
    <property type="entry name" value="transpos_IS1595"/>
    <property type="match status" value="1"/>
</dbReference>
<proteinExistence type="predicted"/>
<dbReference type="Pfam" id="PF12762">
    <property type="entry name" value="DDE_Tnp_IS1595"/>
    <property type="match status" value="1"/>
</dbReference>
<protein>
    <submittedName>
        <fullName evidence="2">IS1595 family transposase</fullName>
    </submittedName>
</protein>
<dbReference type="InterPro" id="IPR024445">
    <property type="entry name" value="Tnp_ISXO2-like"/>
</dbReference>
<dbReference type="SMART" id="SM01126">
    <property type="entry name" value="DDE_Tnp_IS1595"/>
    <property type="match status" value="1"/>
</dbReference>
<evidence type="ECO:0000313" key="2">
    <source>
        <dbReference type="EMBL" id="RGT58068.1"/>
    </source>
</evidence>
<organism evidence="2 3">
    <name type="scientific">Solobacterium moorei</name>
    <dbReference type="NCBI Taxonomy" id="102148"/>
    <lineage>
        <taxon>Bacteria</taxon>
        <taxon>Bacillati</taxon>
        <taxon>Bacillota</taxon>
        <taxon>Erysipelotrichia</taxon>
        <taxon>Erysipelotrichales</taxon>
        <taxon>Erysipelotrichaceae</taxon>
        <taxon>Solobacterium</taxon>
    </lineage>
</organism>
<comment type="caution">
    <text evidence="2">The sequence shown here is derived from an EMBL/GenBank/DDBJ whole genome shotgun (WGS) entry which is preliminary data.</text>
</comment>
<dbReference type="RefSeq" id="WP_118764456.1">
    <property type="nucleotide sequence ID" value="NZ_CABJCF010000001.1"/>
</dbReference>
<gene>
    <name evidence="2" type="ORF">DWX20_03210</name>
</gene>
<evidence type="ECO:0000259" key="1">
    <source>
        <dbReference type="SMART" id="SM01126"/>
    </source>
</evidence>
<feature type="domain" description="ISXO2-like transposase" evidence="1">
    <location>
        <begin position="79"/>
        <end position="234"/>
    </location>
</feature>
<reference evidence="2 3" key="1">
    <citation type="submission" date="2018-08" db="EMBL/GenBank/DDBJ databases">
        <title>A genome reference for cultivated species of the human gut microbiota.</title>
        <authorList>
            <person name="Zou Y."/>
            <person name="Xue W."/>
            <person name="Luo G."/>
        </authorList>
    </citation>
    <scope>NUCLEOTIDE SEQUENCE [LARGE SCALE GENOMIC DNA]</scope>
    <source>
        <strain evidence="2 3">AF18-46</strain>
    </source>
</reference>
<evidence type="ECO:0000313" key="3">
    <source>
        <dbReference type="Proteomes" id="UP000284731"/>
    </source>
</evidence>
<accession>A0A412PIU8</accession>
<dbReference type="Proteomes" id="UP000284731">
    <property type="component" value="Unassembled WGS sequence"/>
</dbReference>
<sequence length="274" mass="32140">MIKKGFARGKQRYLCMDCYHKFTYDSHMITSFLKIDVDEFIEICIDTLTMVPIHKTTARLNRHKFLSMLEKYLESEKIQLSGTIECDETYVLKSSKGSTLKCRKAHHRGEPSRFRGISHQQICIVTTTDRNEHEIFLAVGQSRPTKDIIQDTFKNNITQLSIIYTDGTDCYNSLAECKNCKVVHLKGHQSYNQVEHLNVVNHIHSVIKNKLTQYRGVATKYINRYTALFVCMRRFMEMDLNELYEKLAWMIRYPFAITTKALRNHNLFSFSLQE</sequence>